<reference evidence="1 2" key="1">
    <citation type="journal article" date="2016" name="Nat. Commun.">
        <title>Thousands of microbial genomes shed light on interconnected biogeochemical processes in an aquifer system.</title>
        <authorList>
            <person name="Anantharaman K."/>
            <person name="Brown C.T."/>
            <person name="Hug L.A."/>
            <person name="Sharon I."/>
            <person name="Castelle C.J."/>
            <person name="Probst A.J."/>
            <person name="Thomas B.C."/>
            <person name="Singh A."/>
            <person name="Wilkins M.J."/>
            <person name="Karaoz U."/>
            <person name="Brodie E.L."/>
            <person name="Williams K.H."/>
            <person name="Hubbard S.S."/>
            <person name="Banfield J.F."/>
        </authorList>
    </citation>
    <scope>NUCLEOTIDE SEQUENCE [LARGE SCALE GENOMIC DNA]</scope>
</reference>
<proteinExistence type="predicted"/>
<name>A0A1G2N568_9BACT</name>
<evidence type="ECO:0000313" key="1">
    <source>
        <dbReference type="EMBL" id="OHA31274.1"/>
    </source>
</evidence>
<dbReference type="EMBL" id="MHRW01000005">
    <property type="protein sequence ID" value="OHA31274.1"/>
    <property type="molecule type" value="Genomic_DNA"/>
</dbReference>
<comment type="caution">
    <text evidence="1">The sequence shown here is derived from an EMBL/GenBank/DDBJ whole genome shotgun (WGS) entry which is preliminary data.</text>
</comment>
<protein>
    <submittedName>
        <fullName evidence="1">Uncharacterized protein</fullName>
    </submittedName>
</protein>
<organism evidence="1 2">
    <name type="scientific">Candidatus Taylorbacteria bacterium RIFCSPLOWO2_01_FULL_44_26</name>
    <dbReference type="NCBI Taxonomy" id="1802318"/>
    <lineage>
        <taxon>Bacteria</taxon>
        <taxon>Candidatus Tayloriibacteriota</taxon>
    </lineage>
</organism>
<evidence type="ECO:0000313" key="2">
    <source>
        <dbReference type="Proteomes" id="UP000176365"/>
    </source>
</evidence>
<dbReference type="Proteomes" id="UP000176365">
    <property type="component" value="Unassembled WGS sequence"/>
</dbReference>
<gene>
    <name evidence="1" type="ORF">A3B11_01495</name>
</gene>
<sequence>MGICLLVVPFCVPDSGSLVAVLVPALVPVLVEILRASHGTVEVALAYGSFQTLERVFLLRGAFLKRCGLRRHLVHLLSFNED</sequence>
<dbReference type="AlphaFoldDB" id="A0A1G2N568"/>
<accession>A0A1G2N568</accession>